<sequence>MPETVIAAEQPPRESYRRLFLRFLRFGLLAWGGPVAQIAMIRQELVDEERWVSNERFNRVLAVYQVLPGPEAHELCVYFGYLAGGRVGGFLAGLGFMLPGFVLMFALSWFYFTYGIGSALFQGVFFGFQAAVVALIVRAIHRIGAHALADRWLLAIAVAAALGSALGVHFAITLLVAGAAYVCVKRGWLAPALALEIAFLAGAALFFFSGAGAPVAAAASRSAAAPGTTSPLGLLLSGLRAGLLTFGGAYTAIPFLQNDAVVAGGWMSNQQFLDGIALSGILPAPLIIFSTFVGYAGGGALGALAITFGIFLPAFAFTLVGHEYLERLISTPGVHTFLDGVTAGVVGLIAVVALDIARATLTSWQAALIFGLALVAVYLWKAKAAVAGVVLGAGVLGLLLMYVA</sequence>
<dbReference type="InterPro" id="IPR003370">
    <property type="entry name" value="Chromate_transpt"/>
</dbReference>
<comment type="similarity">
    <text evidence="2">Belongs to the chromate ion transporter (CHR) (TC 2.A.51) family.</text>
</comment>
<evidence type="ECO:0000313" key="8">
    <source>
        <dbReference type="EMBL" id="KPV53322.1"/>
    </source>
</evidence>
<keyword evidence="5 7" id="KW-1133">Transmembrane helix</keyword>
<proteinExistence type="inferred from homology"/>
<feature type="transmembrane region" description="Helical" evidence="7">
    <location>
        <begin position="386"/>
        <end position="403"/>
    </location>
</feature>
<comment type="caution">
    <text evidence="8">The sequence shown here is derived from an EMBL/GenBank/DDBJ whole genome shotgun (WGS) entry which is preliminary data.</text>
</comment>
<dbReference type="InterPro" id="IPR052518">
    <property type="entry name" value="CHR_Transporter"/>
</dbReference>
<organism evidence="8 9">
    <name type="scientific">Kouleothrix aurantiaca</name>
    <dbReference type="NCBI Taxonomy" id="186479"/>
    <lineage>
        <taxon>Bacteria</taxon>
        <taxon>Bacillati</taxon>
        <taxon>Chloroflexota</taxon>
        <taxon>Chloroflexia</taxon>
        <taxon>Chloroflexales</taxon>
        <taxon>Roseiflexineae</taxon>
        <taxon>Roseiflexaceae</taxon>
        <taxon>Kouleothrix</taxon>
    </lineage>
</organism>
<evidence type="ECO:0000256" key="3">
    <source>
        <dbReference type="ARBA" id="ARBA00022475"/>
    </source>
</evidence>
<keyword evidence="3" id="KW-1003">Cell membrane</keyword>
<dbReference type="Proteomes" id="UP000050509">
    <property type="component" value="Unassembled WGS sequence"/>
</dbReference>
<keyword evidence="9" id="KW-1185">Reference proteome</keyword>
<feature type="transmembrane region" description="Helical" evidence="7">
    <location>
        <begin position="303"/>
        <end position="322"/>
    </location>
</feature>
<evidence type="ECO:0000256" key="6">
    <source>
        <dbReference type="ARBA" id="ARBA00023136"/>
    </source>
</evidence>
<dbReference type="Pfam" id="PF02417">
    <property type="entry name" value="Chromate_transp"/>
    <property type="match status" value="2"/>
</dbReference>
<name>A0A0P9D2S4_9CHLR</name>
<evidence type="ECO:0000256" key="4">
    <source>
        <dbReference type="ARBA" id="ARBA00022692"/>
    </source>
</evidence>
<comment type="subcellular location">
    <subcellularLocation>
        <location evidence="1">Cell membrane</location>
        <topology evidence="1">Multi-pass membrane protein</topology>
    </subcellularLocation>
</comment>
<evidence type="ECO:0000256" key="1">
    <source>
        <dbReference type="ARBA" id="ARBA00004651"/>
    </source>
</evidence>
<dbReference type="EMBL" id="LJCR01000286">
    <property type="protein sequence ID" value="KPV53322.1"/>
    <property type="molecule type" value="Genomic_DNA"/>
</dbReference>
<feature type="transmembrane region" description="Helical" evidence="7">
    <location>
        <begin position="232"/>
        <end position="256"/>
    </location>
</feature>
<evidence type="ECO:0000313" key="9">
    <source>
        <dbReference type="Proteomes" id="UP000050509"/>
    </source>
</evidence>
<dbReference type="InterPro" id="IPR014047">
    <property type="entry name" value="Chr_Tranpt_l_chain"/>
</dbReference>
<gene>
    <name evidence="8" type="ORF">SE17_10305</name>
</gene>
<feature type="transmembrane region" description="Helical" evidence="7">
    <location>
        <begin position="334"/>
        <end position="354"/>
    </location>
</feature>
<dbReference type="NCBIfam" id="TIGR00937">
    <property type="entry name" value="2A51"/>
    <property type="match status" value="1"/>
</dbReference>
<evidence type="ECO:0000256" key="5">
    <source>
        <dbReference type="ARBA" id="ARBA00022989"/>
    </source>
</evidence>
<evidence type="ECO:0000256" key="7">
    <source>
        <dbReference type="SAM" id="Phobius"/>
    </source>
</evidence>
<feature type="transmembrane region" description="Helical" evidence="7">
    <location>
        <begin position="90"/>
        <end position="112"/>
    </location>
</feature>
<feature type="transmembrane region" description="Helical" evidence="7">
    <location>
        <begin position="361"/>
        <end position="380"/>
    </location>
</feature>
<dbReference type="PANTHER" id="PTHR43663">
    <property type="entry name" value="CHROMATE TRANSPORT PROTEIN-RELATED"/>
    <property type="match status" value="1"/>
</dbReference>
<feature type="transmembrane region" description="Helical" evidence="7">
    <location>
        <begin position="276"/>
        <end position="296"/>
    </location>
</feature>
<protein>
    <submittedName>
        <fullName evidence="8">Chromate transporter</fullName>
    </submittedName>
</protein>
<dbReference type="GO" id="GO:0015109">
    <property type="term" value="F:chromate transmembrane transporter activity"/>
    <property type="evidence" value="ECO:0007669"/>
    <property type="project" value="InterPro"/>
</dbReference>
<dbReference type="PIRSF" id="PIRSF004810">
    <property type="entry name" value="ChrA"/>
    <property type="match status" value="1"/>
</dbReference>
<keyword evidence="6 7" id="KW-0472">Membrane</keyword>
<dbReference type="AlphaFoldDB" id="A0A0P9D2S4"/>
<keyword evidence="4 7" id="KW-0812">Transmembrane</keyword>
<accession>A0A0P9D2S4</accession>
<feature type="transmembrane region" description="Helical" evidence="7">
    <location>
        <begin position="197"/>
        <end position="220"/>
    </location>
</feature>
<reference evidence="8 9" key="1">
    <citation type="submission" date="2015-09" db="EMBL/GenBank/DDBJ databases">
        <title>Draft genome sequence of Kouleothrix aurantiaca JCM 19913.</title>
        <authorList>
            <person name="Hemp J."/>
        </authorList>
    </citation>
    <scope>NUCLEOTIDE SEQUENCE [LARGE SCALE GENOMIC DNA]</scope>
    <source>
        <strain evidence="8 9">COM-B</strain>
    </source>
</reference>
<feature type="transmembrane region" description="Helical" evidence="7">
    <location>
        <begin position="118"/>
        <end position="140"/>
    </location>
</feature>
<evidence type="ECO:0000256" key="2">
    <source>
        <dbReference type="ARBA" id="ARBA00005262"/>
    </source>
</evidence>
<feature type="transmembrane region" description="Helical" evidence="7">
    <location>
        <begin position="152"/>
        <end position="177"/>
    </location>
</feature>
<dbReference type="PATRIC" id="fig|186479.3.peg.5910"/>
<dbReference type="PANTHER" id="PTHR43663:SF1">
    <property type="entry name" value="CHROMATE TRANSPORTER"/>
    <property type="match status" value="1"/>
</dbReference>
<dbReference type="GO" id="GO:0005886">
    <property type="term" value="C:plasma membrane"/>
    <property type="evidence" value="ECO:0007669"/>
    <property type="project" value="UniProtKB-SubCell"/>
</dbReference>